<organism evidence="1 2">
    <name type="scientific">Aegilops tauschii subsp. strangulata</name>
    <name type="common">Goatgrass</name>
    <dbReference type="NCBI Taxonomy" id="200361"/>
    <lineage>
        <taxon>Eukaryota</taxon>
        <taxon>Viridiplantae</taxon>
        <taxon>Streptophyta</taxon>
        <taxon>Embryophyta</taxon>
        <taxon>Tracheophyta</taxon>
        <taxon>Spermatophyta</taxon>
        <taxon>Magnoliopsida</taxon>
        <taxon>Liliopsida</taxon>
        <taxon>Poales</taxon>
        <taxon>Poaceae</taxon>
        <taxon>BOP clade</taxon>
        <taxon>Pooideae</taxon>
        <taxon>Triticodae</taxon>
        <taxon>Triticeae</taxon>
        <taxon>Triticinae</taxon>
        <taxon>Aegilops</taxon>
    </lineage>
</organism>
<name>A0A453BHE3_AEGTS</name>
<dbReference type="Gramene" id="AET2Gv20508000.46">
    <property type="protein sequence ID" value="AET2Gv20508000.46"/>
    <property type="gene ID" value="AET2Gv20508000"/>
</dbReference>
<evidence type="ECO:0000313" key="1">
    <source>
        <dbReference type="EnsemblPlants" id="AET2Gv20508000.46"/>
    </source>
</evidence>
<evidence type="ECO:0000313" key="2">
    <source>
        <dbReference type="Proteomes" id="UP000015105"/>
    </source>
</evidence>
<accession>A0A453BHE3</accession>
<keyword evidence="2" id="KW-1185">Reference proteome</keyword>
<reference evidence="1" key="5">
    <citation type="journal article" date="2021" name="G3 (Bethesda)">
        <title>Aegilops tauschii genome assembly Aet v5.0 features greater sequence contiguity and improved annotation.</title>
        <authorList>
            <person name="Wang L."/>
            <person name="Zhu T."/>
            <person name="Rodriguez J.C."/>
            <person name="Deal K.R."/>
            <person name="Dubcovsky J."/>
            <person name="McGuire P.E."/>
            <person name="Lux T."/>
            <person name="Spannagl M."/>
            <person name="Mayer K.F.X."/>
            <person name="Baldrich P."/>
            <person name="Meyers B.C."/>
            <person name="Huo N."/>
            <person name="Gu Y.Q."/>
            <person name="Zhou H."/>
            <person name="Devos K.M."/>
            <person name="Bennetzen J.L."/>
            <person name="Unver T."/>
            <person name="Budak H."/>
            <person name="Gulick P.J."/>
            <person name="Galiba G."/>
            <person name="Kalapos B."/>
            <person name="Nelson D.R."/>
            <person name="Li P."/>
            <person name="You F.M."/>
            <person name="Luo M.C."/>
            <person name="Dvorak J."/>
        </authorList>
    </citation>
    <scope>NUCLEOTIDE SEQUENCE [LARGE SCALE GENOMIC DNA]</scope>
    <source>
        <strain evidence="1">cv. AL8/78</strain>
    </source>
</reference>
<reference evidence="1" key="3">
    <citation type="journal article" date="2017" name="Nature">
        <title>Genome sequence of the progenitor of the wheat D genome Aegilops tauschii.</title>
        <authorList>
            <person name="Luo M.C."/>
            <person name="Gu Y.Q."/>
            <person name="Puiu D."/>
            <person name="Wang H."/>
            <person name="Twardziok S.O."/>
            <person name="Deal K.R."/>
            <person name="Huo N."/>
            <person name="Zhu T."/>
            <person name="Wang L."/>
            <person name="Wang Y."/>
            <person name="McGuire P.E."/>
            <person name="Liu S."/>
            <person name="Long H."/>
            <person name="Ramasamy R.K."/>
            <person name="Rodriguez J.C."/>
            <person name="Van S.L."/>
            <person name="Yuan L."/>
            <person name="Wang Z."/>
            <person name="Xia Z."/>
            <person name="Xiao L."/>
            <person name="Anderson O.D."/>
            <person name="Ouyang S."/>
            <person name="Liang Y."/>
            <person name="Zimin A.V."/>
            <person name="Pertea G."/>
            <person name="Qi P."/>
            <person name="Bennetzen J.L."/>
            <person name="Dai X."/>
            <person name="Dawson M.W."/>
            <person name="Muller H.G."/>
            <person name="Kugler K."/>
            <person name="Rivarola-Duarte L."/>
            <person name="Spannagl M."/>
            <person name="Mayer K.F.X."/>
            <person name="Lu F.H."/>
            <person name="Bevan M.W."/>
            <person name="Leroy P."/>
            <person name="Li P."/>
            <person name="You F.M."/>
            <person name="Sun Q."/>
            <person name="Liu Z."/>
            <person name="Lyons E."/>
            <person name="Wicker T."/>
            <person name="Salzberg S.L."/>
            <person name="Devos K.M."/>
            <person name="Dvorak J."/>
        </authorList>
    </citation>
    <scope>NUCLEOTIDE SEQUENCE [LARGE SCALE GENOMIC DNA]</scope>
    <source>
        <strain evidence="1">cv. AL8/78</strain>
    </source>
</reference>
<proteinExistence type="predicted"/>
<dbReference type="Proteomes" id="UP000015105">
    <property type="component" value="Chromosome 2D"/>
</dbReference>
<protein>
    <submittedName>
        <fullName evidence="1">Uncharacterized protein</fullName>
    </submittedName>
</protein>
<reference evidence="2" key="1">
    <citation type="journal article" date="2014" name="Science">
        <title>Ancient hybridizations among the ancestral genomes of bread wheat.</title>
        <authorList>
            <consortium name="International Wheat Genome Sequencing Consortium,"/>
            <person name="Marcussen T."/>
            <person name="Sandve S.R."/>
            <person name="Heier L."/>
            <person name="Spannagl M."/>
            <person name="Pfeifer M."/>
            <person name="Jakobsen K.S."/>
            <person name="Wulff B.B."/>
            <person name="Steuernagel B."/>
            <person name="Mayer K.F."/>
            <person name="Olsen O.A."/>
        </authorList>
    </citation>
    <scope>NUCLEOTIDE SEQUENCE [LARGE SCALE GENOMIC DNA]</scope>
    <source>
        <strain evidence="2">cv. AL8/78</strain>
    </source>
</reference>
<sequence length="70" mass="8117">DDEALGYAEYVIKWEQIPIDKRSHLMRERQEHFQKQRIENSMGSSEPTPKQVSQIHTLPAFGYCLVGVPC</sequence>
<dbReference type="AlphaFoldDB" id="A0A453BHE3"/>
<reference evidence="2" key="2">
    <citation type="journal article" date="2017" name="Nat. Plants">
        <title>The Aegilops tauschii genome reveals multiple impacts of transposons.</title>
        <authorList>
            <person name="Zhao G."/>
            <person name="Zou C."/>
            <person name="Li K."/>
            <person name="Wang K."/>
            <person name="Li T."/>
            <person name="Gao L."/>
            <person name="Zhang X."/>
            <person name="Wang H."/>
            <person name="Yang Z."/>
            <person name="Liu X."/>
            <person name="Jiang W."/>
            <person name="Mao L."/>
            <person name="Kong X."/>
            <person name="Jiao Y."/>
            <person name="Jia J."/>
        </authorList>
    </citation>
    <scope>NUCLEOTIDE SEQUENCE [LARGE SCALE GENOMIC DNA]</scope>
    <source>
        <strain evidence="2">cv. AL8/78</strain>
    </source>
</reference>
<reference evidence="1" key="4">
    <citation type="submission" date="2019-03" db="UniProtKB">
        <authorList>
            <consortium name="EnsemblPlants"/>
        </authorList>
    </citation>
    <scope>IDENTIFICATION</scope>
</reference>
<dbReference type="EnsemblPlants" id="AET2Gv20508000.46">
    <property type="protein sequence ID" value="AET2Gv20508000.46"/>
    <property type="gene ID" value="AET2Gv20508000"/>
</dbReference>